<dbReference type="AlphaFoldDB" id="A0AAP2G967"/>
<dbReference type="EMBL" id="JADQAZ010000003">
    <property type="protein sequence ID" value="MBT0958662.1"/>
    <property type="molecule type" value="Genomic_DNA"/>
</dbReference>
<protein>
    <submittedName>
        <fullName evidence="1">Uncharacterized protein</fullName>
    </submittedName>
</protein>
<evidence type="ECO:0000313" key="1">
    <source>
        <dbReference type="EMBL" id="MBT0958662.1"/>
    </source>
</evidence>
<dbReference type="RefSeq" id="WP_327794885.1">
    <property type="nucleotide sequence ID" value="NZ_JADQAZ010000003.1"/>
</dbReference>
<reference evidence="1 2" key="1">
    <citation type="journal article" date="2021" name="Arch. Microbiol.">
        <title>Harenicola maris gen. nov., sp. nov. isolated from the Sea of Japan shallow sediments.</title>
        <authorList>
            <person name="Romanenko L.A."/>
            <person name="Kurilenko V.V."/>
            <person name="Chernysheva N.Y."/>
            <person name="Tekutyeva L.A."/>
            <person name="Velansky P.V."/>
            <person name="Svetashev V.I."/>
            <person name="Isaeva M.P."/>
        </authorList>
    </citation>
    <scope>NUCLEOTIDE SEQUENCE [LARGE SCALE GENOMIC DNA]</scope>
    <source>
        <strain evidence="1 2">KMM 3653</strain>
    </source>
</reference>
<evidence type="ECO:0000313" key="2">
    <source>
        <dbReference type="Proteomes" id="UP001315686"/>
    </source>
</evidence>
<keyword evidence="2" id="KW-1185">Reference proteome</keyword>
<organism evidence="1 2">
    <name type="scientific">Harenicola maris</name>
    <dbReference type="NCBI Taxonomy" id="2841044"/>
    <lineage>
        <taxon>Bacteria</taxon>
        <taxon>Pseudomonadati</taxon>
        <taxon>Pseudomonadota</taxon>
        <taxon>Alphaproteobacteria</taxon>
        <taxon>Rhodobacterales</taxon>
        <taxon>Paracoccaceae</taxon>
        <taxon>Harenicola</taxon>
    </lineage>
</organism>
<dbReference type="Proteomes" id="UP001315686">
    <property type="component" value="Unassembled WGS sequence"/>
</dbReference>
<proteinExistence type="predicted"/>
<comment type="caution">
    <text evidence="1">The sequence shown here is derived from an EMBL/GenBank/DDBJ whole genome shotgun (WGS) entry which is preliminary data.</text>
</comment>
<sequence>MDIAYHLGVHCTDENRLYRCLMKNRAQLGNRGVIISGPGRYRPILREAISTLKGERASQEMQDTILAAILDTDKAERLVFSNEQFICADRGALKDGGIYADAGLKATWISNLFPEDNTSFYMAIRNPATLIPALYHRIGAEEDFLSYMTGVVPTDLRWSDTIASMRSNAPNAPVTVWCNEDTPLIWGEVLRAVGGFADEQNIHSEFDFHLTLMSQEGVTRLENYLQTHPPKTRGQRVRVLSAFLDKYASAEALEVELDLPGWTAELIADLTARYEEDCTRIAAMEDVTFIRP</sequence>
<name>A0AAP2G967_9RHOB</name>
<gene>
    <name evidence="1" type="ORF">IV417_14825</name>
</gene>
<accession>A0AAP2G967</accession>